<sequence>MKLLPIFLGAGVSGLQCHTCTLLGGEETTHENCPLVECPDNGQEYSCQNEARNHHGVYWVKKGCKQRQACENNEKNNWMKSGPRTQCDPSSTTNSVCRCCCEEDNCNTEDIFCAKDLQSSCGVPNLPEGLQTVCDNFDYNGSTCRFTCADENRLLRGAAEMKCDGENWVSDTNEEPFCEATCPLPNIKDGALSGSCSDPASGSVVCDFDCPPLGYRMEGQSRVQCLRDVKANVAFWESEIPKCIRVTCPALVKLENGTATCTGNKFEDTCQFECNDGYFLEGFSSLQCLGSQRWSGQYPKCIEKVEAVSEESPEEITSATPNRLVIMPITTTKTPERRIITSPTRIQEATPAKIITTTKKVTTTRKTTTTIKTTTTTRRPTTTTRRTTTQFQRRAPSPTRRIVIFPEQTAKPTLIPTTRRIKSPRPMPECPDLVHAATKKVCTSGLFVGSTCEFSCPEGYKIDGPTSATCLADLQWSNKMPDCTFKVMVERWIVDEAMKLDSNWSKYFHYNPADWAVSGRTNELIEEWIEVDITAGCPTEEMMGELEEMLYEKGTEADWRSVDAALLANNCRPINPQ</sequence>
<keyword evidence="8" id="KW-1185">Reference proteome</keyword>
<evidence type="ECO:0000256" key="4">
    <source>
        <dbReference type="PROSITE-ProRule" id="PRU00302"/>
    </source>
</evidence>
<organism evidence="7 8">
    <name type="scientific">Oikopleura dioica</name>
    <name type="common">Tunicate</name>
    <dbReference type="NCBI Taxonomy" id="34765"/>
    <lineage>
        <taxon>Eukaryota</taxon>
        <taxon>Metazoa</taxon>
        <taxon>Chordata</taxon>
        <taxon>Tunicata</taxon>
        <taxon>Appendicularia</taxon>
        <taxon>Copelata</taxon>
        <taxon>Oikopleuridae</taxon>
        <taxon>Oikopleura</taxon>
    </lineage>
</organism>
<keyword evidence="2" id="KW-0677">Repeat</keyword>
<evidence type="ECO:0000313" key="8">
    <source>
        <dbReference type="Proteomes" id="UP001158576"/>
    </source>
</evidence>
<feature type="chain" id="PRO_5045705207" evidence="5">
    <location>
        <begin position="18"/>
        <end position="577"/>
    </location>
</feature>
<dbReference type="InterPro" id="IPR000436">
    <property type="entry name" value="Sushi_SCR_CCP_dom"/>
</dbReference>
<evidence type="ECO:0000259" key="6">
    <source>
        <dbReference type="PROSITE" id="PS50923"/>
    </source>
</evidence>
<feature type="domain" description="Sushi" evidence="6">
    <location>
        <begin position="180"/>
        <end position="245"/>
    </location>
</feature>
<reference evidence="7 8" key="1">
    <citation type="submission" date="2021-04" db="EMBL/GenBank/DDBJ databases">
        <authorList>
            <person name="Bliznina A."/>
        </authorList>
    </citation>
    <scope>NUCLEOTIDE SEQUENCE [LARGE SCALE GENOMIC DNA]</scope>
</reference>
<evidence type="ECO:0000256" key="1">
    <source>
        <dbReference type="ARBA" id="ARBA00022729"/>
    </source>
</evidence>
<feature type="domain" description="Sushi" evidence="6">
    <location>
        <begin position="428"/>
        <end position="485"/>
    </location>
</feature>
<protein>
    <submittedName>
        <fullName evidence="7">Oidioi.mRNA.OKI2018_I69.PAR.g12503.t1.cds</fullName>
    </submittedName>
</protein>
<name>A0ABN7S0B2_OIKDI</name>
<dbReference type="SUPFAM" id="SSF57535">
    <property type="entry name" value="Complement control module/SCR domain"/>
    <property type="match status" value="4"/>
</dbReference>
<dbReference type="PROSITE" id="PS50923">
    <property type="entry name" value="SUSHI"/>
    <property type="match status" value="3"/>
</dbReference>
<dbReference type="Proteomes" id="UP001158576">
    <property type="component" value="Chromosome PAR"/>
</dbReference>
<feature type="disulfide bond" evidence="4">
    <location>
        <begin position="182"/>
        <end position="225"/>
    </location>
</feature>
<dbReference type="PANTHER" id="PTHR45656:SF4">
    <property type="entry name" value="PROTEIN CBR-CLEC-78"/>
    <property type="match status" value="1"/>
</dbReference>
<accession>A0ABN7S0B2</accession>
<keyword evidence="1 5" id="KW-0732">Signal</keyword>
<keyword evidence="3 4" id="KW-1015">Disulfide bond</keyword>
<dbReference type="InterPro" id="IPR035976">
    <property type="entry name" value="Sushi/SCR/CCP_sf"/>
</dbReference>
<dbReference type="EMBL" id="OU015568">
    <property type="protein sequence ID" value="CAG5090204.1"/>
    <property type="molecule type" value="Genomic_DNA"/>
</dbReference>
<comment type="caution">
    <text evidence="4">Lacks conserved residue(s) required for the propagation of feature annotation.</text>
</comment>
<dbReference type="Gene3D" id="2.10.70.10">
    <property type="entry name" value="Complement Module, domain 1"/>
    <property type="match status" value="4"/>
</dbReference>
<proteinExistence type="predicted"/>
<evidence type="ECO:0000256" key="2">
    <source>
        <dbReference type="ARBA" id="ARBA00022737"/>
    </source>
</evidence>
<feature type="disulfide bond" evidence="4">
    <location>
        <begin position="456"/>
        <end position="483"/>
    </location>
</feature>
<evidence type="ECO:0000313" key="7">
    <source>
        <dbReference type="EMBL" id="CAG5090204.1"/>
    </source>
</evidence>
<dbReference type="SMART" id="SM00032">
    <property type="entry name" value="CCP"/>
    <property type="match status" value="4"/>
</dbReference>
<keyword evidence="4" id="KW-0768">Sushi</keyword>
<evidence type="ECO:0000256" key="5">
    <source>
        <dbReference type="SAM" id="SignalP"/>
    </source>
</evidence>
<dbReference type="CDD" id="cd00033">
    <property type="entry name" value="CCP"/>
    <property type="match status" value="3"/>
</dbReference>
<gene>
    <name evidence="7" type="ORF">OKIOD_LOCUS4061</name>
</gene>
<dbReference type="CDD" id="cd23539">
    <property type="entry name" value="TFP_LU_ECD_CinHb4_like"/>
    <property type="match status" value="1"/>
</dbReference>
<feature type="disulfide bond" evidence="4">
    <location>
        <begin position="274"/>
        <end position="301"/>
    </location>
</feature>
<dbReference type="InterPro" id="IPR051277">
    <property type="entry name" value="SEZ6_CSMD_C4BPB_Regulators"/>
</dbReference>
<feature type="domain" description="Sushi" evidence="6">
    <location>
        <begin position="246"/>
        <end position="303"/>
    </location>
</feature>
<evidence type="ECO:0000256" key="3">
    <source>
        <dbReference type="ARBA" id="ARBA00023157"/>
    </source>
</evidence>
<feature type="signal peptide" evidence="5">
    <location>
        <begin position="1"/>
        <end position="17"/>
    </location>
</feature>
<dbReference type="Pfam" id="PF00084">
    <property type="entry name" value="Sushi"/>
    <property type="match status" value="2"/>
</dbReference>
<dbReference type="PANTHER" id="PTHR45656">
    <property type="entry name" value="PROTEIN CBR-CLEC-78"/>
    <property type="match status" value="1"/>
</dbReference>